<dbReference type="AlphaFoldDB" id="K9WSP5"/>
<dbReference type="EMBL" id="CP003642">
    <property type="protein sequence ID" value="AFZ22801.1"/>
    <property type="molecule type" value="Genomic_DNA"/>
</dbReference>
<evidence type="ECO:0000256" key="1">
    <source>
        <dbReference type="SAM" id="Coils"/>
    </source>
</evidence>
<dbReference type="Proteomes" id="UP000010475">
    <property type="component" value="Chromosome"/>
</dbReference>
<feature type="coiled-coil region" evidence="1">
    <location>
        <begin position="96"/>
        <end position="169"/>
    </location>
</feature>
<proteinExistence type="predicted"/>
<evidence type="ECO:0000256" key="2">
    <source>
        <dbReference type="SAM" id="Phobius"/>
    </source>
</evidence>
<dbReference type="KEGG" id="csg:Cylst_0457"/>
<keyword evidence="2" id="KW-1133">Transmembrane helix</keyword>
<evidence type="ECO:0000313" key="3">
    <source>
        <dbReference type="EMBL" id="AFZ22801.1"/>
    </source>
</evidence>
<feature type="transmembrane region" description="Helical" evidence="2">
    <location>
        <begin position="260"/>
        <end position="278"/>
    </location>
</feature>
<organism evidence="3 4">
    <name type="scientific">Cylindrospermum stagnale PCC 7417</name>
    <dbReference type="NCBI Taxonomy" id="56107"/>
    <lineage>
        <taxon>Bacteria</taxon>
        <taxon>Bacillati</taxon>
        <taxon>Cyanobacteriota</taxon>
        <taxon>Cyanophyceae</taxon>
        <taxon>Nostocales</taxon>
        <taxon>Nostocaceae</taxon>
        <taxon>Cylindrospermum</taxon>
    </lineage>
</organism>
<sequence>MIKSTANEIVEQIKTLFHKITIGIIYAEEVLKKTQQVNSAVEVQIDKADLIKLEIAGIAAHTQDIERDIQQWHLEIQDIHNDALRRLSELTNRENLDNLQQELHSARAKISDFKEKLAEIDKNLPLFQTQLNQDLKSVHQLASQVEIDKKEVTELAQKLESRVNQVIQLQSDIEQLLNTGSRLETINSELSNLTIEVRADKEALQKIKTNVESISITADNSLWELRGEVERLREHIDHNCRELGHKLQIQLKNQQRLDNWLFSITFGVAFLAVTWILGR</sequence>
<keyword evidence="2" id="KW-0812">Transmembrane</keyword>
<accession>K9WSP5</accession>
<dbReference type="eggNOG" id="COG1511">
    <property type="taxonomic scope" value="Bacteria"/>
</dbReference>
<keyword evidence="2" id="KW-0472">Membrane</keyword>
<dbReference type="RefSeq" id="WP_015206058.1">
    <property type="nucleotide sequence ID" value="NC_019757.1"/>
</dbReference>
<keyword evidence="1" id="KW-0175">Coiled coil</keyword>
<dbReference type="HOGENOM" id="CLU_996466_0_0_3"/>
<protein>
    <submittedName>
        <fullName evidence="3">Uncharacterized protein</fullName>
    </submittedName>
</protein>
<keyword evidence="4" id="KW-1185">Reference proteome</keyword>
<reference evidence="3 4" key="1">
    <citation type="submission" date="2012-06" db="EMBL/GenBank/DDBJ databases">
        <title>Finished chromosome of genome of Cylindrospermum stagnale PCC 7417.</title>
        <authorList>
            <consortium name="US DOE Joint Genome Institute"/>
            <person name="Gugger M."/>
            <person name="Coursin T."/>
            <person name="Rippka R."/>
            <person name="Tandeau De Marsac N."/>
            <person name="Huntemann M."/>
            <person name="Wei C.-L."/>
            <person name="Han J."/>
            <person name="Detter J.C."/>
            <person name="Han C."/>
            <person name="Tapia R."/>
            <person name="Chen A."/>
            <person name="Kyrpides N."/>
            <person name="Mavromatis K."/>
            <person name="Markowitz V."/>
            <person name="Szeto E."/>
            <person name="Ivanova N."/>
            <person name="Pagani I."/>
            <person name="Pati A."/>
            <person name="Goodwin L."/>
            <person name="Nordberg H.P."/>
            <person name="Cantor M.N."/>
            <person name="Hua S.X."/>
            <person name="Woyke T."/>
            <person name="Kerfeld C.A."/>
        </authorList>
    </citation>
    <scope>NUCLEOTIDE SEQUENCE [LARGE SCALE GENOMIC DNA]</scope>
    <source>
        <strain evidence="3 4">PCC 7417</strain>
    </source>
</reference>
<dbReference type="Gene3D" id="1.10.287.2610">
    <property type="match status" value="1"/>
</dbReference>
<gene>
    <name evidence="3" type="ORF">Cylst_0457</name>
</gene>
<name>K9WSP5_9NOST</name>
<evidence type="ECO:0000313" key="4">
    <source>
        <dbReference type="Proteomes" id="UP000010475"/>
    </source>
</evidence>